<proteinExistence type="inferred from homology"/>
<feature type="binding site" evidence="6">
    <location>
        <position position="40"/>
    </location>
    <ligand>
        <name>(6S)-NADPHX</name>
        <dbReference type="ChEBI" id="CHEBI:64076"/>
    </ligand>
</feature>
<feature type="binding site" evidence="6">
    <location>
        <position position="231"/>
    </location>
    <ligand>
        <name>(6S)-NADPHX</name>
        <dbReference type="ChEBI" id="CHEBI:64076"/>
    </ligand>
</feature>
<dbReference type="GO" id="GO:0052855">
    <property type="term" value="F:ADP-dependent NAD(P)H-hydrate dehydratase activity"/>
    <property type="evidence" value="ECO:0007669"/>
    <property type="project" value="UniProtKB-UniRule"/>
</dbReference>
<dbReference type="NCBIfam" id="TIGR00196">
    <property type="entry name" value="yjeF_cterm"/>
    <property type="match status" value="1"/>
</dbReference>
<dbReference type="CDD" id="cd01171">
    <property type="entry name" value="YXKO-related"/>
    <property type="match status" value="1"/>
</dbReference>
<dbReference type="GO" id="GO:0016301">
    <property type="term" value="F:kinase activity"/>
    <property type="evidence" value="ECO:0007669"/>
    <property type="project" value="UniProtKB-KW"/>
</dbReference>
<dbReference type="GO" id="GO:0005524">
    <property type="term" value="F:ATP binding"/>
    <property type="evidence" value="ECO:0007669"/>
    <property type="project" value="UniProtKB-KW"/>
</dbReference>
<feature type="domain" description="YjeF C-terminal" evidence="7">
    <location>
        <begin position="5"/>
        <end position="287"/>
    </location>
</feature>
<reference evidence="8 9" key="1">
    <citation type="journal article" date="2015" name="Nature">
        <title>rRNA introns, odd ribosomes, and small enigmatic genomes across a large radiation of phyla.</title>
        <authorList>
            <person name="Brown C.T."/>
            <person name="Hug L.A."/>
            <person name="Thomas B.C."/>
            <person name="Sharon I."/>
            <person name="Castelle C.J."/>
            <person name="Singh A."/>
            <person name="Wilkins M.J."/>
            <person name="Williams K.H."/>
            <person name="Banfield J.F."/>
        </authorList>
    </citation>
    <scope>NUCLEOTIDE SEQUENCE [LARGE SCALE GENOMIC DNA]</scope>
</reference>
<comment type="catalytic activity">
    <reaction evidence="6">
        <text>(6S)-NADPHX + ADP = AMP + phosphate + NADPH + H(+)</text>
        <dbReference type="Rhea" id="RHEA:32235"/>
        <dbReference type="ChEBI" id="CHEBI:15378"/>
        <dbReference type="ChEBI" id="CHEBI:43474"/>
        <dbReference type="ChEBI" id="CHEBI:57783"/>
        <dbReference type="ChEBI" id="CHEBI:64076"/>
        <dbReference type="ChEBI" id="CHEBI:456215"/>
        <dbReference type="ChEBI" id="CHEBI:456216"/>
        <dbReference type="EC" id="4.2.1.136"/>
    </reaction>
</comment>
<evidence type="ECO:0000256" key="3">
    <source>
        <dbReference type="ARBA" id="ARBA00022857"/>
    </source>
</evidence>
<dbReference type="PROSITE" id="PS51383">
    <property type="entry name" value="YJEF_C_3"/>
    <property type="match status" value="1"/>
</dbReference>
<accession>A0A0G1XVU0</accession>
<keyword evidence="5 6" id="KW-0456">Lyase</keyword>
<keyword evidence="2 6" id="KW-0067">ATP-binding</keyword>
<dbReference type="EMBL" id="LCRO01000011">
    <property type="protein sequence ID" value="KKW35318.1"/>
    <property type="molecule type" value="Genomic_DNA"/>
</dbReference>
<dbReference type="Pfam" id="PF01256">
    <property type="entry name" value="Carb_kinase"/>
    <property type="match status" value="1"/>
</dbReference>
<dbReference type="InterPro" id="IPR029056">
    <property type="entry name" value="Ribokinase-like"/>
</dbReference>
<keyword evidence="8" id="KW-0808">Transferase</keyword>
<gene>
    <name evidence="6" type="primary">nnrD</name>
    <name evidence="8" type="ORF">UY83_C0011G0009</name>
</gene>
<dbReference type="PANTHER" id="PTHR12592">
    <property type="entry name" value="ATP-DEPENDENT (S)-NAD(P)H-HYDRATE DEHYDRATASE FAMILY MEMBER"/>
    <property type="match status" value="1"/>
</dbReference>
<name>A0A0G1XVU0_9BACT</name>
<dbReference type="InterPro" id="IPR000631">
    <property type="entry name" value="CARKD"/>
</dbReference>
<dbReference type="Gene3D" id="3.40.1190.20">
    <property type="match status" value="1"/>
</dbReference>
<evidence type="ECO:0000313" key="9">
    <source>
        <dbReference type="Proteomes" id="UP000034740"/>
    </source>
</evidence>
<dbReference type="PANTHER" id="PTHR12592:SF0">
    <property type="entry name" value="ATP-DEPENDENT (S)-NAD(P)H-HYDRATE DEHYDRATASE"/>
    <property type="match status" value="1"/>
</dbReference>
<evidence type="ECO:0000259" key="7">
    <source>
        <dbReference type="PROSITE" id="PS51383"/>
    </source>
</evidence>
<comment type="function">
    <text evidence="6">Catalyzes the dehydration of the S-form of NAD(P)HX at the expense of ADP, which is converted to AMP. Together with NAD(P)HX epimerase, which catalyzes the epimerization of the S- and R-forms, the enzyme allows the repair of both epimers of NAD(P)HX, a damaged form of NAD(P)H that is a result of enzymatic or heat-dependent hydration.</text>
</comment>
<protein>
    <recommendedName>
        <fullName evidence="6">ADP-dependent (S)-NAD(P)H-hydrate dehydratase</fullName>
        <ecNumber evidence="6">4.2.1.136</ecNumber>
    </recommendedName>
    <alternativeName>
        <fullName evidence="6">ADP-dependent NAD(P)HX dehydratase</fullName>
    </alternativeName>
</protein>
<feature type="binding site" evidence="6">
    <location>
        <position position="115"/>
    </location>
    <ligand>
        <name>(6S)-NADPHX</name>
        <dbReference type="ChEBI" id="CHEBI:64076"/>
    </ligand>
</feature>
<keyword evidence="8" id="KW-0418">Kinase</keyword>
<sequence length="287" mass="29949">MSKVTRDLLQNIYPPRPSEVRKYDYGLLLVIGGSDFYSGAPALSALAAFKAGLDMVRIIAPKRAADIIASFSPLLAAYPIANTRVLKNDLPLLLAMTASAKVTARGNVAVLIGGGMGRTEETLQTIADYLAHTDIPAVIDADGIHAVAKNLKVLAGKPFVVTPNTFEFALLTGKEVRELPHEERVNVVQEEAARLQTTILLKAAIDIVSDGKTVLTNETGSPYMSGGGLGDTLSGIIGALLSRGVSPMEAAAAGAYINGKAGEIAGAKLKESLCATDVIDAIPQVIG</sequence>
<evidence type="ECO:0000256" key="2">
    <source>
        <dbReference type="ARBA" id="ARBA00022840"/>
    </source>
</evidence>
<evidence type="ECO:0000256" key="1">
    <source>
        <dbReference type="ARBA" id="ARBA00022741"/>
    </source>
</evidence>
<dbReference type="HAMAP" id="MF_01965">
    <property type="entry name" value="NADHX_dehydratase"/>
    <property type="match status" value="1"/>
</dbReference>
<dbReference type="SUPFAM" id="SSF53613">
    <property type="entry name" value="Ribokinase-like"/>
    <property type="match status" value="1"/>
</dbReference>
<evidence type="ECO:0000256" key="4">
    <source>
        <dbReference type="ARBA" id="ARBA00023027"/>
    </source>
</evidence>
<keyword evidence="4 6" id="KW-0520">NAD</keyword>
<evidence type="ECO:0000313" key="8">
    <source>
        <dbReference type="EMBL" id="KKW35318.1"/>
    </source>
</evidence>
<dbReference type="EC" id="4.2.1.136" evidence="6"/>
<evidence type="ECO:0000256" key="6">
    <source>
        <dbReference type="HAMAP-Rule" id="MF_01965"/>
    </source>
</evidence>
<comment type="cofactor">
    <cofactor evidence="6">
        <name>Mg(2+)</name>
        <dbReference type="ChEBI" id="CHEBI:18420"/>
    </cofactor>
</comment>
<comment type="caution">
    <text evidence="8">The sequence shown here is derived from an EMBL/GenBank/DDBJ whole genome shotgun (WGS) entry which is preliminary data.</text>
</comment>
<comment type="similarity">
    <text evidence="6">Belongs to the NnrD/CARKD family.</text>
</comment>
<keyword evidence="3 6" id="KW-0521">NADP</keyword>
<comment type="catalytic activity">
    <reaction evidence="6">
        <text>(6S)-NADHX + ADP = AMP + phosphate + NADH + H(+)</text>
        <dbReference type="Rhea" id="RHEA:32223"/>
        <dbReference type="ChEBI" id="CHEBI:15378"/>
        <dbReference type="ChEBI" id="CHEBI:43474"/>
        <dbReference type="ChEBI" id="CHEBI:57945"/>
        <dbReference type="ChEBI" id="CHEBI:64074"/>
        <dbReference type="ChEBI" id="CHEBI:456215"/>
        <dbReference type="ChEBI" id="CHEBI:456216"/>
        <dbReference type="EC" id="4.2.1.136"/>
    </reaction>
</comment>
<keyword evidence="1 6" id="KW-0547">Nucleotide-binding</keyword>
<comment type="caution">
    <text evidence="6">Lacks conserved residue(s) required for the propagation of feature annotation.</text>
</comment>
<comment type="subunit">
    <text evidence="6">Homotetramer.</text>
</comment>
<dbReference type="GO" id="GO:0046496">
    <property type="term" value="P:nicotinamide nucleotide metabolic process"/>
    <property type="evidence" value="ECO:0007669"/>
    <property type="project" value="UniProtKB-UniRule"/>
</dbReference>
<evidence type="ECO:0000256" key="5">
    <source>
        <dbReference type="ARBA" id="ARBA00023239"/>
    </source>
</evidence>
<dbReference type="PROSITE" id="PS01050">
    <property type="entry name" value="YJEF_C_2"/>
    <property type="match status" value="1"/>
</dbReference>
<dbReference type="Proteomes" id="UP000034740">
    <property type="component" value="Unassembled WGS sequence"/>
</dbReference>
<dbReference type="GO" id="GO:0110051">
    <property type="term" value="P:metabolite repair"/>
    <property type="evidence" value="ECO:0007669"/>
    <property type="project" value="TreeGrafter"/>
</dbReference>
<feature type="binding site" evidence="6">
    <location>
        <position position="230"/>
    </location>
    <ligand>
        <name>AMP</name>
        <dbReference type="ChEBI" id="CHEBI:456215"/>
    </ligand>
</feature>
<dbReference type="InterPro" id="IPR017953">
    <property type="entry name" value="Carbohydrate_kinase_pred_CS"/>
</dbReference>
<organism evidence="8 9">
    <name type="scientific">Candidatus Adlerbacteria bacterium GW2011_GWA1_54_10</name>
    <dbReference type="NCBI Taxonomy" id="1618605"/>
    <lineage>
        <taxon>Bacteria</taxon>
        <taxon>Candidatus Adleribacteriota</taxon>
    </lineage>
</organism>
<dbReference type="AlphaFoldDB" id="A0A0G1XVU0"/>